<keyword evidence="3" id="KW-0285">Flavoprotein</keyword>
<dbReference type="Gene3D" id="3.30.43.10">
    <property type="entry name" value="Uridine Diphospho-n-acetylenolpyruvylglucosamine Reductase, domain 2"/>
    <property type="match status" value="1"/>
</dbReference>
<keyword evidence="4" id="KW-0274">FAD</keyword>
<evidence type="ECO:0000256" key="2">
    <source>
        <dbReference type="ARBA" id="ARBA00005466"/>
    </source>
</evidence>
<gene>
    <name evidence="7" type="ORF">NLJ89_g9910</name>
</gene>
<dbReference type="InterPro" id="IPR012951">
    <property type="entry name" value="BBE"/>
</dbReference>
<evidence type="ECO:0000313" key="7">
    <source>
        <dbReference type="EMBL" id="KAJ3500169.1"/>
    </source>
</evidence>
<keyword evidence="5" id="KW-0560">Oxidoreductase</keyword>
<evidence type="ECO:0000256" key="4">
    <source>
        <dbReference type="ARBA" id="ARBA00022827"/>
    </source>
</evidence>
<dbReference type="Gene3D" id="3.40.462.20">
    <property type="match status" value="1"/>
</dbReference>
<dbReference type="PROSITE" id="PS51387">
    <property type="entry name" value="FAD_PCMH"/>
    <property type="match status" value="1"/>
</dbReference>
<dbReference type="GO" id="GO:0071949">
    <property type="term" value="F:FAD binding"/>
    <property type="evidence" value="ECO:0007669"/>
    <property type="project" value="InterPro"/>
</dbReference>
<feature type="domain" description="FAD-binding PCMH-type" evidence="6">
    <location>
        <begin position="36"/>
        <end position="208"/>
    </location>
</feature>
<evidence type="ECO:0000256" key="3">
    <source>
        <dbReference type="ARBA" id="ARBA00022630"/>
    </source>
</evidence>
<dbReference type="PANTHER" id="PTHR42973:SF39">
    <property type="entry name" value="FAD-BINDING PCMH-TYPE DOMAIN-CONTAINING PROTEIN"/>
    <property type="match status" value="1"/>
</dbReference>
<dbReference type="AlphaFoldDB" id="A0A9W8MQS3"/>
<evidence type="ECO:0000256" key="5">
    <source>
        <dbReference type="ARBA" id="ARBA00023002"/>
    </source>
</evidence>
<dbReference type="InterPro" id="IPR016169">
    <property type="entry name" value="FAD-bd_PCMH_sub2"/>
</dbReference>
<dbReference type="InterPro" id="IPR036318">
    <property type="entry name" value="FAD-bd_PCMH-like_sf"/>
</dbReference>
<comment type="similarity">
    <text evidence="2">Belongs to the oxygen-dependent FAD-linked oxidoreductase family.</text>
</comment>
<sequence length="463" mass="50107">MSESGILNHLPLSFKGDLTTPSHPEYAKAIARWAVNAARNAKIVAFVKDNEDVAYALKLARDNRMPIAVRGGGHHAFGASSVEGGLVIDLSRYLNGVRVDAAEKRAYVGGGQVWGPVYKESIKHGLTPVGGPISHTGIGGFLLGGGYGWLTSAYGLAADNLVQATIVTADGSILTVNDTEHPDLYFAIRGGGGNFGVVTEFVLQLHPQRSTVYSGTITYPGVATEKIIESTNKWLETESRKESAVLLTTVDADGKEIVLILPFYNGTEAEGRERFKDLLAAGPVTDASKEISFEQLSTLQDSLGGTASSNGIFMKGAAFKRLHEPSVVKAHQRLAEIVKGGIYTGVIIYELHGLKKINSIPPETTAFRRVASHNIVVQLGWDPKEDHTVEVKKLVEELSVIVSVGQEGLTDSERLGYANYDPDSVSNEKSKLVFGENYARLQVIKKRYDPDNVFNKWFPITPA</sequence>
<comment type="cofactor">
    <cofactor evidence="1">
        <name>FAD</name>
        <dbReference type="ChEBI" id="CHEBI:57692"/>
    </cofactor>
</comment>
<dbReference type="Proteomes" id="UP001148786">
    <property type="component" value="Unassembled WGS sequence"/>
</dbReference>
<evidence type="ECO:0000256" key="1">
    <source>
        <dbReference type="ARBA" id="ARBA00001974"/>
    </source>
</evidence>
<proteinExistence type="inferred from homology"/>
<dbReference type="Pfam" id="PF08031">
    <property type="entry name" value="BBE"/>
    <property type="match status" value="1"/>
</dbReference>
<dbReference type="OrthoDB" id="415825at2759"/>
<dbReference type="EMBL" id="JANKHO010001655">
    <property type="protein sequence ID" value="KAJ3500169.1"/>
    <property type="molecule type" value="Genomic_DNA"/>
</dbReference>
<dbReference type="InterPro" id="IPR050416">
    <property type="entry name" value="FAD-linked_Oxidoreductase"/>
</dbReference>
<protein>
    <recommendedName>
        <fullName evidence="6">FAD-binding PCMH-type domain-containing protein</fullName>
    </recommendedName>
</protein>
<dbReference type="Gene3D" id="3.30.465.10">
    <property type="match status" value="1"/>
</dbReference>
<organism evidence="7 8">
    <name type="scientific">Agrocybe chaxingu</name>
    <dbReference type="NCBI Taxonomy" id="84603"/>
    <lineage>
        <taxon>Eukaryota</taxon>
        <taxon>Fungi</taxon>
        <taxon>Dikarya</taxon>
        <taxon>Basidiomycota</taxon>
        <taxon>Agaricomycotina</taxon>
        <taxon>Agaricomycetes</taxon>
        <taxon>Agaricomycetidae</taxon>
        <taxon>Agaricales</taxon>
        <taxon>Agaricineae</taxon>
        <taxon>Strophariaceae</taxon>
        <taxon>Agrocybe</taxon>
    </lineage>
</organism>
<dbReference type="InterPro" id="IPR016167">
    <property type="entry name" value="FAD-bd_PCMH_sub1"/>
</dbReference>
<dbReference type="SUPFAM" id="SSF56176">
    <property type="entry name" value="FAD-binding/transporter-associated domain-like"/>
    <property type="match status" value="1"/>
</dbReference>
<dbReference type="PANTHER" id="PTHR42973">
    <property type="entry name" value="BINDING OXIDOREDUCTASE, PUTATIVE (AFU_ORTHOLOGUE AFUA_1G17690)-RELATED"/>
    <property type="match status" value="1"/>
</dbReference>
<evidence type="ECO:0000313" key="8">
    <source>
        <dbReference type="Proteomes" id="UP001148786"/>
    </source>
</evidence>
<dbReference type="Pfam" id="PF01565">
    <property type="entry name" value="FAD_binding_4"/>
    <property type="match status" value="1"/>
</dbReference>
<dbReference type="InterPro" id="IPR006094">
    <property type="entry name" value="Oxid_FAD_bind_N"/>
</dbReference>
<comment type="caution">
    <text evidence="7">The sequence shown here is derived from an EMBL/GenBank/DDBJ whole genome shotgun (WGS) entry which is preliminary data.</text>
</comment>
<evidence type="ECO:0000259" key="6">
    <source>
        <dbReference type="PROSITE" id="PS51387"/>
    </source>
</evidence>
<accession>A0A9W8MQS3</accession>
<reference evidence="7" key="1">
    <citation type="submission" date="2022-07" db="EMBL/GenBank/DDBJ databases">
        <title>Genome Sequence of Agrocybe chaxingu.</title>
        <authorList>
            <person name="Buettner E."/>
        </authorList>
    </citation>
    <scope>NUCLEOTIDE SEQUENCE</scope>
    <source>
        <strain evidence="7">MP-N11</strain>
    </source>
</reference>
<name>A0A9W8MQS3_9AGAR</name>
<keyword evidence="8" id="KW-1185">Reference proteome</keyword>
<dbReference type="InterPro" id="IPR016166">
    <property type="entry name" value="FAD-bd_PCMH"/>
</dbReference>
<dbReference type="GO" id="GO:0016491">
    <property type="term" value="F:oxidoreductase activity"/>
    <property type="evidence" value="ECO:0007669"/>
    <property type="project" value="UniProtKB-KW"/>
</dbReference>